<dbReference type="Pfam" id="PF22768">
    <property type="entry name" value="SPP1_Dit"/>
    <property type="match status" value="1"/>
</dbReference>
<dbReference type="InterPro" id="IPR054738">
    <property type="entry name" value="Siphovirus-type_tail_C"/>
</dbReference>
<evidence type="ECO:0000313" key="2">
    <source>
        <dbReference type="EMBL" id="XBM95132.1"/>
    </source>
</evidence>
<proteinExistence type="predicted"/>
<reference evidence="2" key="1">
    <citation type="submission" date="2024-05" db="EMBL/GenBank/DDBJ databases">
        <title>Isolation and characterization of the new Streptomyces phages Kamino, Geonosis, Abafar and Scarif infecting a broad range of host species.</title>
        <authorList>
            <person name="Rackow B."/>
            <person name="Rolland C."/>
            <person name="Mohnen I."/>
            <person name="Wittmann J."/>
            <person name="Muesken M."/>
            <person name="Overmann J."/>
            <person name="Frunzke J."/>
        </authorList>
    </citation>
    <scope>NUCLEOTIDE SEQUENCE</scope>
</reference>
<dbReference type="Gene3D" id="2.60.120.860">
    <property type="match status" value="1"/>
</dbReference>
<gene>
    <name evidence="2" type="ORF">Scarif_00023</name>
</gene>
<accession>A0AAU7GX82</accession>
<organism evidence="2">
    <name type="scientific">Streptomyces phage Scarif</name>
    <dbReference type="NCBI Taxonomy" id="3158858"/>
    <lineage>
        <taxon>Viruses</taxon>
        <taxon>Duplodnaviria</taxon>
        <taxon>Heunggongvirae</taxon>
        <taxon>Uroviricota</taxon>
        <taxon>Caudoviricetes</taxon>
    </lineage>
</organism>
<sequence>MLERVEVRNSQGDLFKLVLGDSSSGYIVADIDGLGPVKATLVSSSFAGVDGEQYQSSRREARNIKFKLELDPDPATETVRSLRNKLYDFFMPKSQITLQWFLEDGLVVEIPGVVETCDPDHFAKEPTMDISIMCFQPDFYELSSETITGLLTTDETATYFDYPGTVETGVVITVNVDRNVDELTVYHRIPSGEIQTLNFDNAPLIAGDVLTISTVTGDKGATLTRSGSTTSVLYGISPQSKWIELLRGRNGIRVYATGAAMPVTVEYTTRYGGL</sequence>
<name>A0AAU7GX82_9CAUD</name>
<dbReference type="Gene3D" id="2.40.30.200">
    <property type="match status" value="1"/>
</dbReference>
<feature type="domain" description="Siphovirus-type tail component C-terminal" evidence="1">
    <location>
        <begin position="164"/>
        <end position="271"/>
    </location>
</feature>
<protein>
    <submittedName>
        <fullName evidence="2">Distal tail protein Dit</fullName>
    </submittedName>
</protein>
<dbReference type="EMBL" id="PP750868">
    <property type="protein sequence ID" value="XBM95132.1"/>
    <property type="molecule type" value="Genomic_DNA"/>
</dbReference>
<evidence type="ECO:0000259" key="1">
    <source>
        <dbReference type="Pfam" id="PF22768"/>
    </source>
</evidence>